<feature type="transmembrane region" description="Helical" evidence="1">
    <location>
        <begin position="44"/>
        <end position="68"/>
    </location>
</feature>
<keyword evidence="1" id="KW-0472">Membrane</keyword>
<feature type="transmembrane region" description="Helical" evidence="1">
    <location>
        <begin position="104"/>
        <end position="125"/>
    </location>
</feature>
<protein>
    <submittedName>
        <fullName evidence="2">Uncharacterized protein</fullName>
    </submittedName>
</protein>
<reference evidence="2" key="1">
    <citation type="journal article" date="2023" name="Comput. Struct. Biotechnol. J.">
        <title>Discovery of a novel marine Bacteroidetes with a rich repertoire of carbohydrate-active enzymes.</title>
        <authorList>
            <person name="Chen B."/>
            <person name="Liu G."/>
            <person name="Chen Q."/>
            <person name="Wang H."/>
            <person name="Liu L."/>
            <person name="Tang K."/>
        </authorList>
    </citation>
    <scope>NUCLEOTIDE SEQUENCE</scope>
    <source>
        <strain evidence="2">TK19036</strain>
    </source>
</reference>
<feature type="transmembrane region" description="Helical" evidence="1">
    <location>
        <begin position="20"/>
        <end position="38"/>
    </location>
</feature>
<dbReference type="AlphaFoldDB" id="A0AA49GIG6"/>
<evidence type="ECO:0000313" key="2">
    <source>
        <dbReference type="EMBL" id="WKN34802.1"/>
    </source>
</evidence>
<sequence length="170" mass="18730">MDILKAATDWAKAELISTPFFILFGVVFLAASLGFWQLGRTDMARAYIIPTLVAGGLLLIIGLGLFFTNKSRITQFEKDYTADASAFVAAEIERAEDTLKEYKNIVFTAVPLISAACSLVLLFANAPIWRASMITTMAMLVVILLIDGTAYARIDAYHKQLLSVENEKKN</sequence>
<feature type="transmembrane region" description="Helical" evidence="1">
    <location>
        <begin position="131"/>
        <end position="152"/>
    </location>
</feature>
<keyword evidence="1" id="KW-1133">Transmembrane helix</keyword>
<name>A0AA49GIG6_9BACT</name>
<gene>
    <name evidence="2" type="ORF">K4G66_20730</name>
</gene>
<proteinExistence type="predicted"/>
<organism evidence="2">
    <name type="scientific">Roseihalotalea indica</name>
    <dbReference type="NCBI Taxonomy" id="2867963"/>
    <lineage>
        <taxon>Bacteria</taxon>
        <taxon>Pseudomonadati</taxon>
        <taxon>Bacteroidota</taxon>
        <taxon>Cytophagia</taxon>
        <taxon>Cytophagales</taxon>
        <taxon>Catalimonadaceae</taxon>
        <taxon>Roseihalotalea</taxon>
    </lineage>
</organism>
<evidence type="ECO:0000256" key="1">
    <source>
        <dbReference type="SAM" id="Phobius"/>
    </source>
</evidence>
<accession>A0AA49GIG6</accession>
<reference evidence="2" key="2">
    <citation type="journal article" date="2024" name="Antonie Van Leeuwenhoek">
        <title>Roseihalotalea indica gen. nov., sp. nov., a halophilic Bacteroidetes from mesopelagic Southwest Indian Ocean with higher carbohydrate metabolic potential.</title>
        <authorList>
            <person name="Chen B."/>
            <person name="Zhang M."/>
            <person name="Lin D."/>
            <person name="Ye J."/>
            <person name="Tang K."/>
        </authorList>
    </citation>
    <scope>NUCLEOTIDE SEQUENCE</scope>
    <source>
        <strain evidence="2">TK19036</strain>
    </source>
</reference>
<dbReference type="EMBL" id="CP120682">
    <property type="protein sequence ID" value="WKN34802.1"/>
    <property type="molecule type" value="Genomic_DNA"/>
</dbReference>
<keyword evidence="1" id="KW-0812">Transmembrane</keyword>